<dbReference type="AlphaFoldDB" id="A0AAV4LE49"/>
<accession>A0AAV4LE49</accession>
<proteinExistence type="predicted"/>
<organism evidence="1 2">
    <name type="scientific">Collibacillus ludicampi</name>
    <dbReference type="NCBI Taxonomy" id="2771369"/>
    <lineage>
        <taxon>Bacteria</taxon>
        <taxon>Bacillati</taxon>
        <taxon>Bacillota</taxon>
        <taxon>Bacilli</taxon>
        <taxon>Bacillales</taxon>
        <taxon>Alicyclobacillaceae</taxon>
        <taxon>Collibacillus</taxon>
    </lineage>
</organism>
<sequence length="75" mass="8282">MGAVVSTLTPQKSLQLKLIIAFSMLQCGRTMQLDIIEYALGERKNITDLSADESRRVLNELMGGEVEIDEPTEAV</sequence>
<evidence type="ECO:0000313" key="1">
    <source>
        <dbReference type="EMBL" id="GIM45934.1"/>
    </source>
</evidence>
<keyword evidence="2" id="KW-1185">Reference proteome</keyword>
<dbReference type="EMBL" id="BOQE01000001">
    <property type="protein sequence ID" value="GIM45934.1"/>
    <property type="molecule type" value="Genomic_DNA"/>
</dbReference>
<name>A0AAV4LE49_9BACL</name>
<dbReference type="Proteomes" id="UP001057291">
    <property type="component" value="Unassembled WGS sequence"/>
</dbReference>
<reference evidence="1" key="1">
    <citation type="journal article" date="2023" name="Int. J. Syst. Evol. Microbiol.">
        <title>Collibacillus ludicampi gen. nov., sp. nov., a new soil bacterium of the family Alicyclobacillaceae.</title>
        <authorList>
            <person name="Jojima T."/>
            <person name="Ioku Y."/>
            <person name="Fukuta Y."/>
            <person name="Shirasaka N."/>
            <person name="Matsumura Y."/>
            <person name="Mori M."/>
        </authorList>
    </citation>
    <scope>NUCLEOTIDE SEQUENCE</scope>
    <source>
        <strain evidence="1">TP075</strain>
    </source>
</reference>
<evidence type="ECO:0000313" key="2">
    <source>
        <dbReference type="Proteomes" id="UP001057291"/>
    </source>
</evidence>
<protein>
    <submittedName>
        <fullName evidence="1">Uncharacterized protein</fullName>
    </submittedName>
</protein>
<comment type="caution">
    <text evidence="1">The sequence shown here is derived from an EMBL/GenBank/DDBJ whole genome shotgun (WGS) entry which is preliminary data.</text>
</comment>
<dbReference type="RefSeq" id="WP_282199093.1">
    <property type="nucleotide sequence ID" value="NZ_BOQE01000001.1"/>
</dbReference>
<gene>
    <name evidence="1" type="ORF">DNHGIG_14830</name>
</gene>